<proteinExistence type="predicted"/>
<evidence type="ECO:0000313" key="2">
    <source>
        <dbReference type="EMBL" id="KAF4129368.1"/>
    </source>
</evidence>
<gene>
    <name evidence="2" type="ORF">GN958_ATG21433</name>
</gene>
<sequence length="85" mass="10293">MSTSWNMEPMVTPVRPNRRRGRLRRDSRKHLYQKDTGEFLAPWHEELEELGAYVHKHLPELISQARRQSRSATYQSHASEEYEWR</sequence>
<reference evidence="2" key="1">
    <citation type="submission" date="2020-03" db="EMBL/GenBank/DDBJ databases">
        <title>Hybrid Assembly of Korean Phytophthora infestans isolates.</title>
        <authorList>
            <person name="Prokchorchik M."/>
            <person name="Lee Y."/>
            <person name="Seo J."/>
            <person name="Cho J.-H."/>
            <person name="Park Y.-E."/>
            <person name="Jang D.-C."/>
            <person name="Im J.-S."/>
            <person name="Choi J.-G."/>
            <person name="Park H.-J."/>
            <person name="Lee G.-B."/>
            <person name="Lee Y.-G."/>
            <person name="Hong S.-Y."/>
            <person name="Cho K."/>
            <person name="Sohn K.H."/>
        </authorList>
    </citation>
    <scope>NUCLEOTIDE SEQUENCE</scope>
    <source>
        <strain evidence="2">KR_2_A2</strain>
    </source>
</reference>
<evidence type="ECO:0000313" key="3">
    <source>
        <dbReference type="Proteomes" id="UP000704712"/>
    </source>
</evidence>
<feature type="region of interest" description="Disordered" evidence="1">
    <location>
        <begin position="1"/>
        <end position="27"/>
    </location>
</feature>
<protein>
    <submittedName>
        <fullName evidence="2">Uncharacterized protein</fullName>
    </submittedName>
</protein>
<accession>A0A8S9TTR6</accession>
<dbReference type="AlphaFoldDB" id="A0A8S9TTR6"/>
<dbReference type="Proteomes" id="UP000704712">
    <property type="component" value="Unassembled WGS sequence"/>
</dbReference>
<feature type="region of interest" description="Disordered" evidence="1">
    <location>
        <begin position="65"/>
        <end position="85"/>
    </location>
</feature>
<dbReference type="EMBL" id="JAACNO010002966">
    <property type="protein sequence ID" value="KAF4129368.1"/>
    <property type="molecule type" value="Genomic_DNA"/>
</dbReference>
<evidence type="ECO:0000256" key="1">
    <source>
        <dbReference type="SAM" id="MobiDB-lite"/>
    </source>
</evidence>
<organism evidence="2 3">
    <name type="scientific">Phytophthora infestans</name>
    <name type="common">Potato late blight agent</name>
    <name type="synonym">Botrytis infestans</name>
    <dbReference type="NCBI Taxonomy" id="4787"/>
    <lineage>
        <taxon>Eukaryota</taxon>
        <taxon>Sar</taxon>
        <taxon>Stramenopiles</taxon>
        <taxon>Oomycota</taxon>
        <taxon>Peronosporomycetes</taxon>
        <taxon>Peronosporales</taxon>
        <taxon>Peronosporaceae</taxon>
        <taxon>Phytophthora</taxon>
    </lineage>
</organism>
<comment type="caution">
    <text evidence="2">The sequence shown here is derived from an EMBL/GenBank/DDBJ whole genome shotgun (WGS) entry which is preliminary data.</text>
</comment>
<name>A0A8S9TTR6_PHYIN</name>
<feature type="compositionally biased region" description="Basic residues" evidence="1">
    <location>
        <begin position="16"/>
        <end position="27"/>
    </location>
</feature>